<reference evidence="4" key="1">
    <citation type="journal article" date="2014" name="Int. J. Syst. Evol. Microbiol.">
        <title>Complete genome sequence of Corynebacterium casei LMG S-19264T (=DSM 44701T), isolated from a smear-ripened cheese.</title>
        <authorList>
            <consortium name="US DOE Joint Genome Institute (JGI-PGF)"/>
            <person name="Walter F."/>
            <person name="Albersmeier A."/>
            <person name="Kalinowski J."/>
            <person name="Ruckert C."/>
        </authorList>
    </citation>
    <scope>NUCLEOTIDE SEQUENCE</scope>
    <source>
        <strain evidence="4">JCM 14371</strain>
    </source>
</reference>
<feature type="domain" description="EAL" evidence="1">
    <location>
        <begin position="545"/>
        <end position="800"/>
    </location>
</feature>
<accession>A0A917PPB5</accession>
<dbReference type="GO" id="GO:0007165">
    <property type="term" value="P:signal transduction"/>
    <property type="evidence" value="ECO:0007669"/>
    <property type="project" value="InterPro"/>
</dbReference>
<feature type="domain" description="GGDEF" evidence="3">
    <location>
        <begin position="399"/>
        <end position="537"/>
    </location>
</feature>
<dbReference type="SMART" id="SM00052">
    <property type="entry name" value="EAL"/>
    <property type="match status" value="1"/>
</dbReference>
<dbReference type="Pfam" id="PF05228">
    <property type="entry name" value="CHASE4"/>
    <property type="match status" value="1"/>
</dbReference>
<dbReference type="Pfam" id="PF00990">
    <property type="entry name" value="GGDEF"/>
    <property type="match status" value="1"/>
</dbReference>
<evidence type="ECO:0000313" key="5">
    <source>
        <dbReference type="Proteomes" id="UP000635726"/>
    </source>
</evidence>
<dbReference type="InterPro" id="IPR000160">
    <property type="entry name" value="GGDEF_dom"/>
</dbReference>
<dbReference type="InterPro" id="IPR001633">
    <property type="entry name" value="EAL_dom"/>
</dbReference>
<feature type="domain" description="HAMP" evidence="2">
    <location>
        <begin position="338"/>
        <end position="367"/>
    </location>
</feature>
<comment type="caution">
    <text evidence="4">The sequence shown here is derived from an EMBL/GenBank/DDBJ whole genome shotgun (WGS) entry which is preliminary data.</text>
</comment>
<evidence type="ECO:0008006" key="6">
    <source>
        <dbReference type="Google" id="ProtNLM"/>
    </source>
</evidence>
<dbReference type="Pfam" id="PF00563">
    <property type="entry name" value="EAL"/>
    <property type="match status" value="1"/>
</dbReference>
<dbReference type="CDD" id="cd06225">
    <property type="entry name" value="HAMP"/>
    <property type="match status" value="1"/>
</dbReference>
<dbReference type="EMBL" id="BMOE01000015">
    <property type="protein sequence ID" value="GGJ86250.1"/>
    <property type="molecule type" value="Genomic_DNA"/>
</dbReference>
<dbReference type="InterPro" id="IPR003660">
    <property type="entry name" value="HAMP_dom"/>
</dbReference>
<dbReference type="Gene3D" id="3.30.70.270">
    <property type="match status" value="1"/>
</dbReference>
<dbReference type="CDD" id="cd01948">
    <property type="entry name" value="EAL"/>
    <property type="match status" value="1"/>
</dbReference>
<dbReference type="PROSITE" id="PS50883">
    <property type="entry name" value="EAL"/>
    <property type="match status" value="1"/>
</dbReference>
<dbReference type="PANTHER" id="PTHR33121">
    <property type="entry name" value="CYCLIC DI-GMP PHOSPHODIESTERASE PDEF"/>
    <property type="match status" value="1"/>
</dbReference>
<dbReference type="NCBIfam" id="TIGR00254">
    <property type="entry name" value="GGDEF"/>
    <property type="match status" value="1"/>
</dbReference>
<dbReference type="InterPro" id="IPR007892">
    <property type="entry name" value="CHASE4"/>
</dbReference>
<keyword evidence="5" id="KW-1185">Reference proteome</keyword>
<dbReference type="SUPFAM" id="SSF141868">
    <property type="entry name" value="EAL domain-like"/>
    <property type="match status" value="1"/>
</dbReference>
<dbReference type="PANTHER" id="PTHR33121:SF79">
    <property type="entry name" value="CYCLIC DI-GMP PHOSPHODIESTERASE PDED-RELATED"/>
    <property type="match status" value="1"/>
</dbReference>
<evidence type="ECO:0000259" key="1">
    <source>
        <dbReference type="PROSITE" id="PS50883"/>
    </source>
</evidence>
<evidence type="ECO:0000259" key="3">
    <source>
        <dbReference type="PROSITE" id="PS50887"/>
    </source>
</evidence>
<evidence type="ECO:0000313" key="4">
    <source>
        <dbReference type="EMBL" id="GGJ86250.1"/>
    </source>
</evidence>
<dbReference type="PROSITE" id="PS50885">
    <property type="entry name" value="HAMP"/>
    <property type="match status" value="1"/>
</dbReference>
<dbReference type="GO" id="GO:0016020">
    <property type="term" value="C:membrane"/>
    <property type="evidence" value="ECO:0007669"/>
    <property type="project" value="InterPro"/>
</dbReference>
<dbReference type="InterPro" id="IPR043128">
    <property type="entry name" value="Rev_trsase/Diguanyl_cyclase"/>
</dbReference>
<name>A0A917PPB5_9DEIO</name>
<organism evidence="4 5">
    <name type="scientific">Deinococcus aquiradiocola</name>
    <dbReference type="NCBI Taxonomy" id="393059"/>
    <lineage>
        <taxon>Bacteria</taxon>
        <taxon>Thermotogati</taxon>
        <taxon>Deinococcota</taxon>
        <taxon>Deinococci</taxon>
        <taxon>Deinococcales</taxon>
        <taxon>Deinococcaceae</taxon>
        <taxon>Deinococcus</taxon>
    </lineage>
</organism>
<proteinExistence type="predicted"/>
<dbReference type="SMART" id="SM00267">
    <property type="entry name" value="GGDEF"/>
    <property type="match status" value="1"/>
</dbReference>
<dbReference type="InterPro" id="IPR035919">
    <property type="entry name" value="EAL_sf"/>
</dbReference>
<dbReference type="RefSeq" id="WP_188964373.1">
    <property type="nucleotide sequence ID" value="NZ_BMOE01000015.1"/>
</dbReference>
<gene>
    <name evidence="4" type="ORF">GCM10008939_32690</name>
</gene>
<dbReference type="SUPFAM" id="SSF55073">
    <property type="entry name" value="Nucleotide cyclase"/>
    <property type="match status" value="1"/>
</dbReference>
<dbReference type="PROSITE" id="PS50887">
    <property type="entry name" value="GGDEF"/>
    <property type="match status" value="1"/>
</dbReference>
<sequence length="803" mass="87959">MTWHRRKWREPDSIRTRVLLGLLALGGVCLAVLAFLLQPAVVALFDRQEAQQTERDTRRAATYLQSQVTDLARLAINWAVWDDAYTYVQTGRRAFETSNFVPGTYQSMDLNLLAYVALDGRVISRRGYDLQRRQESPPSDRLLGAVVKPGTLAALDRPGTHREGFVYLPARAGQPGETWLVTLRPVTHSDERGPVRGVILMARQITPRVVTMYRQNLQLTLDLIPQPGTSALSEGSGVTVHVQDRHSIQGRTVLNDLNGQPSLLLRVTDDRGTHLIGVSTALAVLLATGAAMVLFALLTAHLLETQVLARLAVYQRVIRHLNDLPVTTLLSRPPEQRERLPVRGQDELDHLGMAFNGFLDEIDSGRERLVWQAQHDDLTGLPNRQLFSERVMMRLEQGLPLSVALIDLNHFKNVNDTLGHHVGDEVLQAVAGRLARRLSAQGVVARLGGDEFAVLLPQGPQVAARTLLPVLQALTTPIATGAGEVRLSGSAGLTGLGVAARSGMVGQDAWVTLLREADVAMYEAKRTGLPIVPFDPALLASVEERIRLEHALETAIERQELRLVYQVIVALDEARPGVSPVVANVEALLRWNSPELGEVAPFAFIPLAEENGRIHALGTWVLDAALEFARRQPGLRVAVNVSAAQLGDDDLVTTVLNALQRSGVQPSQLELEVTETAVLRDLAGATERLAQLHAHGVWITLDDFGTGHSSLAVLCSLPIQKVKLDRFFLKTSLHDPRSEAVLRAMLAMARDLNLAVVAEGIETPEQCEALRRLGFRLGQGYLFGQPLEEAEALKLPVPAPRPG</sequence>
<dbReference type="Gene3D" id="3.20.20.450">
    <property type="entry name" value="EAL domain"/>
    <property type="match status" value="1"/>
</dbReference>
<dbReference type="InterPro" id="IPR029787">
    <property type="entry name" value="Nucleotide_cyclase"/>
</dbReference>
<protein>
    <recommendedName>
        <fullName evidence="6">Diguanylate cyclase</fullName>
    </recommendedName>
</protein>
<evidence type="ECO:0000259" key="2">
    <source>
        <dbReference type="PROSITE" id="PS50885"/>
    </source>
</evidence>
<dbReference type="Proteomes" id="UP000635726">
    <property type="component" value="Unassembled WGS sequence"/>
</dbReference>
<dbReference type="CDD" id="cd01949">
    <property type="entry name" value="GGDEF"/>
    <property type="match status" value="1"/>
</dbReference>
<reference evidence="4" key="2">
    <citation type="submission" date="2020-09" db="EMBL/GenBank/DDBJ databases">
        <authorList>
            <person name="Sun Q."/>
            <person name="Ohkuma M."/>
        </authorList>
    </citation>
    <scope>NUCLEOTIDE SEQUENCE</scope>
    <source>
        <strain evidence="4">JCM 14371</strain>
    </source>
</reference>
<dbReference type="InterPro" id="IPR050706">
    <property type="entry name" value="Cyclic-di-GMP_PDE-like"/>
</dbReference>
<dbReference type="AlphaFoldDB" id="A0A917PPB5"/>
<dbReference type="GO" id="GO:0071111">
    <property type="term" value="F:cyclic-guanylate-specific phosphodiesterase activity"/>
    <property type="evidence" value="ECO:0007669"/>
    <property type="project" value="InterPro"/>
</dbReference>